<dbReference type="InterPro" id="IPR017941">
    <property type="entry name" value="Rieske_2Fe-2S"/>
</dbReference>
<evidence type="ECO:0000256" key="4">
    <source>
        <dbReference type="ARBA" id="ARBA00023014"/>
    </source>
</evidence>
<evidence type="ECO:0000313" key="7">
    <source>
        <dbReference type="Proteomes" id="UP000427842"/>
    </source>
</evidence>
<dbReference type="Proteomes" id="UP000427842">
    <property type="component" value="Unassembled WGS sequence"/>
</dbReference>
<keyword evidence="3" id="KW-0408">Iron</keyword>
<keyword evidence="1" id="KW-0001">2Fe-2S</keyword>
<feature type="domain" description="Rieske" evidence="5">
    <location>
        <begin position="1"/>
        <end position="46"/>
    </location>
</feature>
<evidence type="ECO:0000256" key="2">
    <source>
        <dbReference type="ARBA" id="ARBA00022723"/>
    </source>
</evidence>
<proteinExistence type="predicted"/>
<gene>
    <name evidence="6" type="ORF">D3W54_10470</name>
</gene>
<keyword evidence="4" id="KW-0411">Iron-sulfur</keyword>
<name>A0ABQ6VY16_9PROT</name>
<dbReference type="Pfam" id="PF00355">
    <property type="entry name" value="Rieske"/>
    <property type="match status" value="1"/>
</dbReference>
<keyword evidence="2" id="KW-0479">Metal-binding</keyword>
<accession>A0ABQ6VY16</accession>
<evidence type="ECO:0000313" key="6">
    <source>
        <dbReference type="EMBL" id="KAB8124525.1"/>
    </source>
</evidence>
<dbReference type="InterPro" id="IPR036922">
    <property type="entry name" value="Rieske_2Fe-2S_sf"/>
</dbReference>
<evidence type="ECO:0000256" key="3">
    <source>
        <dbReference type="ARBA" id="ARBA00023004"/>
    </source>
</evidence>
<keyword evidence="7" id="KW-1185">Reference proteome</keyword>
<dbReference type="EMBL" id="QYAZ01000001">
    <property type="protein sequence ID" value="KAB8124525.1"/>
    <property type="molecule type" value="Genomic_DNA"/>
</dbReference>
<comment type="caution">
    <text evidence="6">The sequence shown here is derived from an EMBL/GenBank/DDBJ whole genome shotgun (WGS) entry which is preliminary data.</text>
</comment>
<dbReference type="SUPFAM" id="SSF50022">
    <property type="entry name" value="ISP domain"/>
    <property type="match status" value="1"/>
</dbReference>
<evidence type="ECO:0000259" key="5">
    <source>
        <dbReference type="PROSITE" id="PS51296"/>
    </source>
</evidence>
<sequence length="53" mass="6011">MGVYCGRWSVVVVRPEAGLVFALDDRCKHRQVPLSRGMVSGTFIRCLLWAMRS</sequence>
<dbReference type="Gene3D" id="2.102.10.10">
    <property type="entry name" value="Rieske [2Fe-2S] iron-sulphur domain"/>
    <property type="match status" value="1"/>
</dbReference>
<reference evidence="6 7" key="1">
    <citation type="submission" date="2018-09" db="EMBL/GenBank/DDBJ databases">
        <title>Genome sequence and characterization of the bcs clusters for the production of nanocellulose from the low pH resistant strain Komagataeibacter medellinensis ID13488.</title>
        <authorList>
            <person name="Hernandez-Arriaga A.M."/>
            <person name="Del Cerro C."/>
            <person name="Urbina L."/>
            <person name="Eceiza A."/>
            <person name="Retegi A."/>
            <person name="Prieto M.A."/>
        </authorList>
    </citation>
    <scope>NUCLEOTIDE SEQUENCE [LARGE SCALE GENOMIC DNA]</scope>
    <source>
        <strain evidence="6 7">ID13488</strain>
    </source>
</reference>
<evidence type="ECO:0000256" key="1">
    <source>
        <dbReference type="ARBA" id="ARBA00022714"/>
    </source>
</evidence>
<protein>
    <recommendedName>
        <fullName evidence="5">Rieske domain-containing protein</fullName>
    </recommendedName>
</protein>
<dbReference type="RefSeq" id="WP_153471985.1">
    <property type="nucleotide sequence ID" value="NZ_QYAZ01000001.1"/>
</dbReference>
<dbReference type="PROSITE" id="PS51296">
    <property type="entry name" value="RIESKE"/>
    <property type="match status" value="1"/>
</dbReference>
<organism evidence="6 7">
    <name type="scientific">Komagataeibacter medellinensis</name>
    <dbReference type="NCBI Taxonomy" id="1177712"/>
    <lineage>
        <taxon>Bacteria</taxon>
        <taxon>Pseudomonadati</taxon>
        <taxon>Pseudomonadota</taxon>
        <taxon>Alphaproteobacteria</taxon>
        <taxon>Acetobacterales</taxon>
        <taxon>Acetobacteraceae</taxon>
        <taxon>Komagataeibacter</taxon>
    </lineage>
</organism>